<evidence type="ECO:0000256" key="1">
    <source>
        <dbReference type="SAM" id="Phobius"/>
    </source>
</evidence>
<sequence length="140" mass="16217">MNWGKAITIALIAFMSYIVYMVVILISQDTDLVSPDYYKDEVKFETEITAQQNAVDNRSNLNIDVSPEGLYLVLETPDIINALNVQLYRSNAKDDDINIESKGKNLFIESSQLKTGRYYLTTNWKIQDKNYQLRDTVWIH</sequence>
<evidence type="ECO:0000313" key="3">
    <source>
        <dbReference type="Proteomes" id="UP000293952"/>
    </source>
</evidence>
<evidence type="ECO:0008006" key="4">
    <source>
        <dbReference type="Google" id="ProtNLM"/>
    </source>
</evidence>
<dbReference type="OrthoDB" id="1493774at2"/>
<name>A0A4Q4KIJ0_9FLAO</name>
<keyword evidence="3" id="KW-1185">Reference proteome</keyword>
<organism evidence="2 3">
    <name type="scientific">Brumimicrobium glaciale</name>
    <dbReference type="NCBI Taxonomy" id="200475"/>
    <lineage>
        <taxon>Bacteria</taxon>
        <taxon>Pseudomonadati</taxon>
        <taxon>Bacteroidota</taxon>
        <taxon>Flavobacteriia</taxon>
        <taxon>Flavobacteriales</taxon>
        <taxon>Crocinitomicaceae</taxon>
        <taxon>Brumimicrobium</taxon>
    </lineage>
</organism>
<keyword evidence="1" id="KW-0472">Membrane</keyword>
<dbReference type="InterPro" id="IPR008620">
    <property type="entry name" value="FixH"/>
</dbReference>
<protein>
    <recommendedName>
        <fullName evidence="4">Nitrogen fixation protein FixH</fullName>
    </recommendedName>
</protein>
<dbReference type="Proteomes" id="UP000293952">
    <property type="component" value="Unassembled WGS sequence"/>
</dbReference>
<accession>A0A4Q4KIJ0</accession>
<reference evidence="2 3" key="1">
    <citation type="submission" date="2019-02" db="EMBL/GenBank/DDBJ databases">
        <title>Genome sequence of the sea-ice species Brumimicrobium glaciale.</title>
        <authorList>
            <person name="Bowman J.P."/>
        </authorList>
    </citation>
    <scope>NUCLEOTIDE SEQUENCE [LARGE SCALE GENOMIC DNA]</scope>
    <source>
        <strain evidence="2 3">IC156</strain>
    </source>
</reference>
<comment type="caution">
    <text evidence="2">The sequence shown here is derived from an EMBL/GenBank/DDBJ whole genome shotgun (WGS) entry which is preliminary data.</text>
</comment>
<keyword evidence="1" id="KW-1133">Transmembrane helix</keyword>
<dbReference type="RefSeq" id="WP_130094742.1">
    <property type="nucleotide sequence ID" value="NZ_SETE01000007.1"/>
</dbReference>
<gene>
    <name evidence="2" type="ORF">ERX46_15310</name>
</gene>
<evidence type="ECO:0000313" key="2">
    <source>
        <dbReference type="EMBL" id="RYM32054.1"/>
    </source>
</evidence>
<proteinExistence type="predicted"/>
<keyword evidence="1" id="KW-0812">Transmembrane</keyword>
<feature type="transmembrane region" description="Helical" evidence="1">
    <location>
        <begin position="6"/>
        <end position="26"/>
    </location>
</feature>
<dbReference type="Pfam" id="PF05751">
    <property type="entry name" value="FixH"/>
    <property type="match status" value="1"/>
</dbReference>
<dbReference type="AlphaFoldDB" id="A0A4Q4KIJ0"/>
<dbReference type="EMBL" id="SETE01000007">
    <property type="protein sequence ID" value="RYM32054.1"/>
    <property type="molecule type" value="Genomic_DNA"/>
</dbReference>